<proteinExistence type="predicted"/>
<evidence type="ECO:0000313" key="1">
    <source>
        <dbReference type="EMBL" id="KAI2383353.1"/>
    </source>
</evidence>
<accession>A0ACB8URE7</accession>
<dbReference type="EMBL" id="JALBCA010000092">
    <property type="protein sequence ID" value="KAI2383353.1"/>
    <property type="molecule type" value="Genomic_DNA"/>
</dbReference>
<gene>
    <name evidence="1" type="primary">cbc1</name>
    <name evidence="1" type="ORF">LOY88_005320</name>
</gene>
<reference evidence="1" key="1">
    <citation type="journal article" date="2022" name="bioRxiv">
        <title>Population genetic analysis of Ophidiomyces ophidiicola, the causative agent of snake fungal disease, indicates recent introductions to the USA.</title>
        <authorList>
            <person name="Ladner J.T."/>
            <person name="Palmer J.M."/>
            <person name="Ettinger C.L."/>
            <person name="Stajich J.E."/>
            <person name="Farrell T.M."/>
            <person name="Glorioso B.M."/>
            <person name="Lawson B."/>
            <person name="Price S.J."/>
            <person name="Stengle A.G."/>
            <person name="Grear D.A."/>
            <person name="Lorch J.M."/>
        </authorList>
    </citation>
    <scope>NUCLEOTIDE SEQUENCE</scope>
    <source>
        <strain evidence="1">NWHC 24266-5</strain>
    </source>
</reference>
<name>A0ACB8URE7_9EURO</name>
<organism evidence="1">
    <name type="scientific">Ophidiomyces ophidiicola</name>
    <dbReference type="NCBI Taxonomy" id="1387563"/>
    <lineage>
        <taxon>Eukaryota</taxon>
        <taxon>Fungi</taxon>
        <taxon>Dikarya</taxon>
        <taxon>Ascomycota</taxon>
        <taxon>Pezizomycotina</taxon>
        <taxon>Eurotiomycetes</taxon>
        <taxon>Eurotiomycetidae</taxon>
        <taxon>Onygenales</taxon>
        <taxon>Onygenaceae</taxon>
        <taxon>Ophidiomyces</taxon>
    </lineage>
</organism>
<sequence length="871" mass="97853">MIGRSSFQCFAQRSRNCFTWSRDLQASELLLFAIAIILELKPMVEHEQRRGGGGFNRKRRHREDEGGERHRSRRRYDEPLSSSARRQLLTIGESPVRKVQEDIARVVKAICDNYEDEEVKADFQDLVLQLIVEQPFKIPFVAAVILLVNVEKPELPGLVLGKAGEMVQSYITAGEWREVKLMLRFFGCLQGILEGDGVFPILEELFSRAVDLQTSASEDSLGLELVKIILYTIPYVMASSASGFESHASVLLEKTEIIASIPHILETLVDPFPSEENQEVERLSSLALVQKQLQGEAQNSWELACMPRPWRTPPKEAAEDAPAAVETKHAFPALTVPSPVRNGPRAIFPEIYLSVYTGQNIETVPPITNIASTLLRDVLVDTINILDYNRIAAAKFLIDVDCYFAPDTFIKRATPFDKLRDLPAESTTWKPEDVALDAVFSQLLQLPNSEHKLVFYHSLLTEACKLAPAAIAPSLGRAIRFLYRNSDKLDLALTYRFLDWFAHHLSNFGFTWKWTEWVDDVELPSVHPKKAFIIGALDKEIRLSFAQRIKGTLPEPYQLLISENKEKDTPDFKYAQETTPYAEEGREILQLLRKRASDEEIAPLIAAIEEKAKAHGVEDPLIPSTDAYVTSICCVGSKSLSHFLSCIERCKERLLAIGPRSANARRQIITSVMDYWVDQPGTAVNIIDKLLNYTILSPISVIEWALLDNLSAGGILAKPHIYEMVSATMGKVTNRIRQIVAARVQPTLFEPQLSVIQDTLTREKGDMEAMFKLIEDSIAPIANGSNDVMMERADDSALAPENALICEWGKRWLRVFRRKASVEESFITEAMLAAVPVGTMPPPQPQAQPQPMQSPLENAEAHLQEDLIDME</sequence>
<comment type="caution">
    <text evidence="1">The sequence shown here is derived from an EMBL/GenBank/DDBJ whole genome shotgun (WGS) entry which is preliminary data.</text>
</comment>
<protein>
    <submittedName>
        <fullName evidence="1">Nuclear cap-binding protein subunit 1</fullName>
    </submittedName>
</protein>